<sequence>MRKVIADNMMKALHGQAQLSSVIEVDITKIMKMRGKAKDAFAAREGVKLSPMPFLRQGRRPGAEGPPGHQRPDQRGRGHHHLLRLRERRHRRRLGEGPDDPGHQGCG</sequence>
<gene>
    <name evidence="3" type="ORF">GCM10020221_31620</name>
</gene>
<dbReference type="SUPFAM" id="SSF52777">
    <property type="entry name" value="CoA-dependent acyltransferases"/>
    <property type="match status" value="1"/>
</dbReference>
<feature type="compositionally biased region" description="Basic residues" evidence="1">
    <location>
        <begin position="77"/>
        <end position="93"/>
    </location>
</feature>
<dbReference type="EMBL" id="BAAAXZ010000119">
    <property type="protein sequence ID" value="GAA2933553.1"/>
    <property type="molecule type" value="Genomic_DNA"/>
</dbReference>
<reference evidence="3 4" key="1">
    <citation type="journal article" date="2019" name="Int. J. Syst. Evol. Microbiol.">
        <title>The Global Catalogue of Microorganisms (GCM) 10K type strain sequencing project: providing services to taxonomists for standard genome sequencing and annotation.</title>
        <authorList>
            <consortium name="The Broad Institute Genomics Platform"/>
            <consortium name="The Broad Institute Genome Sequencing Center for Infectious Disease"/>
            <person name="Wu L."/>
            <person name="Ma J."/>
        </authorList>
    </citation>
    <scope>NUCLEOTIDE SEQUENCE [LARGE SCALE GENOMIC DNA]</scope>
    <source>
        <strain evidence="3 4">JCM 4087</strain>
    </source>
</reference>
<dbReference type="Pfam" id="PF00198">
    <property type="entry name" value="2-oxoacid_dh"/>
    <property type="match status" value="1"/>
</dbReference>
<dbReference type="Proteomes" id="UP001501102">
    <property type="component" value="Unassembled WGS sequence"/>
</dbReference>
<name>A0ABN3X0U2_STRTU</name>
<feature type="domain" description="2-oxoacid dehydrogenase acyltransferase catalytic" evidence="2">
    <location>
        <begin position="1"/>
        <end position="55"/>
    </location>
</feature>
<organism evidence="3 4">
    <name type="scientific">Streptomyces thioluteus</name>
    <dbReference type="NCBI Taxonomy" id="66431"/>
    <lineage>
        <taxon>Bacteria</taxon>
        <taxon>Bacillati</taxon>
        <taxon>Actinomycetota</taxon>
        <taxon>Actinomycetes</taxon>
        <taxon>Kitasatosporales</taxon>
        <taxon>Streptomycetaceae</taxon>
        <taxon>Streptomyces</taxon>
    </lineage>
</organism>
<keyword evidence="4" id="KW-1185">Reference proteome</keyword>
<dbReference type="InterPro" id="IPR001078">
    <property type="entry name" value="2-oxoacid_DH_actylTfrase"/>
</dbReference>
<evidence type="ECO:0000313" key="3">
    <source>
        <dbReference type="EMBL" id="GAA2933553.1"/>
    </source>
</evidence>
<feature type="compositionally biased region" description="Basic and acidic residues" evidence="1">
    <location>
        <begin position="94"/>
        <end position="107"/>
    </location>
</feature>
<evidence type="ECO:0000313" key="4">
    <source>
        <dbReference type="Proteomes" id="UP001501102"/>
    </source>
</evidence>
<comment type="caution">
    <text evidence="3">The sequence shown here is derived from an EMBL/GenBank/DDBJ whole genome shotgun (WGS) entry which is preliminary data.</text>
</comment>
<dbReference type="Gene3D" id="3.30.559.10">
    <property type="entry name" value="Chloramphenicol acetyltransferase-like domain"/>
    <property type="match status" value="1"/>
</dbReference>
<accession>A0ABN3X0U2</accession>
<evidence type="ECO:0000259" key="2">
    <source>
        <dbReference type="Pfam" id="PF00198"/>
    </source>
</evidence>
<proteinExistence type="predicted"/>
<dbReference type="InterPro" id="IPR023213">
    <property type="entry name" value="CAT-like_dom_sf"/>
</dbReference>
<evidence type="ECO:0000256" key="1">
    <source>
        <dbReference type="SAM" id="MobiDB-lite"/>
    </source>
</evidence>
<feature type="region of interest" description="Disordered" evidence="1">
    <location>
        <begin position="48"/>
        <end position="107"/>
    </location>
</feature>
<protein>
    <recommendedName>
        <fullName evidence="2">2-oxoacid dehydrogenase acyltransferase catalytic domain-containing protein</fullName>
    </recommendedName>
</protein>